<keyword evidence="2" id="KW-1185">Reference proteome</keyword>
<evidence type="ECO:0000313" key="1">
    <source>
        <dbReference type="EMBL" id="RAI29019.1"/>
    </source>
</evidence>
<proteinExistence type="predicted"/>
<dbReference type="Proteomes" id="UP000249299">
    <property type="component" value="Unassembled WGS sequence"/>
</dbReference>
<sequence>MVEATGIERRAVATACGRLVTRGWINRRAVGCFELSEKGREAVEAGETITSGPAGPLTQKVPRTRRRRTIRDKMWKTITTLQLFRLGDLETMAGASNTNARKYVLALEKAGYLIRMRREPGTAPTSNGFARWRLIHNTGPEAPVHRIGRREVYDRNTDETHKIGDPS</sequence>
<comment type="caution">
    <text evidence="1">The sequence shown here is derived from an EMBL/GenBank/DDBJ whole genome shotgun (WGS) entry which is preliminary data.</text>
</comment>
<organism evidence="1 2">
    <name type="scientific">Rhodobium orientis</name>
    <dbReference type="NCBI Taxonomy" id="34017"/>
    <lineage>
        <taxon>Bacteria</taxon>
        <taxon>Pseudomonadati</taxon>
        <taxon>Pseudomonadota</taxon>
        <taxon>Alphaproteobacteria</taxon>
        <taxon>Hyphomicrobiales</taxon>
        <taxon>Rhodobiaceae</taxon>
        <taxon>Rhodobium</taxon>
    </lineage>
</organism>
<accession>A0A327JRB6</accession>
<name>A0A327JRB6_9HYPH</name>
<protein>
    <submittedName>
        <fullName evidence="1">Uncharacterized protein</fullName>
    </submittedName>
</protein>
<evidence type="ECO:0000313" key="2">
    <source>
        <dbReference type="Proteomes" id="UP000249299"/>
    </source>
</evidence>
<reference evidence="1 2" key="1">
    <citation type="submission" date="2017-07" db="EMBL/GenBank/DDBJ databases">
        <title>Draft Genome Sequences of Select Purple Nonsulfur Bacteria.</title>
        <authorList>
            <person name="Lasarre B."/>
            <person name="Mckinlay J.B."/>
        </authorList>
    </citation>
    <scope>NUCLEOTIDE SEQUENCE [LARGE SCALE GENOMIC DNA]</scope>
    <source>
        <strain evidence="1 2">DSM 11290</strain>
    </source>
</reference>
<dbReference type="AlphaFoldDB" id="A0A327JRB6"/>
<dbReference type="EMBL" id="NPEV01000006">
    <property type="protein sequence ID" value="RAI29019.1"/>
    <property type="molecule type" value="Genomic_DNA"/>
</dbReference>
<gene>
    <name evidence="1" type="ORF">CH339_04870</name>
</gene>